<dbReference type="Gene3D" id="1.20.1070.10">
    <property type="entry name" value="Rhodopsin 7-helix transmembrane proteins"/>
    <property type="match status" value="1"/>
</dbReference>
<reference evidence="11 12" key="1">
    <citation type="submission" date="2020-06" db="EMBL/GenBank/DDBJ databases">
        <authorList>
            <person name="Li R."/>
            <person name="Bekaert M."/>
        </authorList>
    </citation>
    <scope>NUCLEOTIDE SEQUENCE [LARGE SCALE GENOMIC DNA]</scope>
    <source>
        <strain evidence="12">wild</strain>
    </source>
</reference>
<keyword evidence="4 9" id="KW-1133">Transmembrane helix</keyword>
<evidence type="ECO:0000256" key="5">
    <source>
        <dbReference type="ARBA" id="ARBA00023040"/>
    </source>
</evidence>
<keyword evidence="2" id="KW-1003">Cell membrane</keyword>
<feature type="transmembrane region" description="Helical" evidence="9">
    <location>
        <begin position="339"/>
        <end position="359"/>
    </location>
</feature>
<dbReference type="AlphaFoldDB" id="A0A6J8DY86"/>
<keyword evidence="3 9" id="KW-0812">Transmembrane</keyword>
<dbReference type="GO" id="GO:0008528">
    <property type="term" value="F:G protein-coupled peptide receptor activity"/>
    <property type="evidence" value="ECO:0007669"/>
    <property type="project" value="TreeGrafter"/>
</dbReference>
<feature type="transmembrane region" description="Helical" evidence="9">
    <location>
        <begin position="53"/>
        <end position="78"/>
    </location>
</feature>
<dbReference type="PROSITE" id="PS50262">
    <property type="entry name" value="G_PROTEIN_RECEP_F1_2"/>
    <property type="match status" value="1"/>
</dbReference>
<evidence type="ECO:0000256" key="8">
    <source>
        <dbReference type="ARBA" id="ARBA00023224"/>
    </source>
</evidence>
<dbReference type="CDD" id="cd00637">
    <property type="entry name" value="7tm_classA_rhodopsin-like"/>
    <property type="match status" value="1"/>
</dbReference>
<dbReference type="PRINTS" id="PR00237">
    <property type="entry name" value="GPCRRHODOPSN"/>
</dbReference>
<keyword evidence="8" id="KW-0807">Transducer</keyword>
<dbReference type="GO" id="GO:0005886">
    <property type="term" value="C:plasma membrane"/>
    <property type="evidence" value="ECO:0007669"/>
    <property type="project" value="UniProtKB-SubCell"/>
</dbReference>
<sequence length="383" mass="43472">MNDTDHWNAYLIQLFIPLDILLISFIIIGVTGNGLIIYIYGFKMKPVKDGLYFIPYLAVADLLGSLICSLFGLSMTLMPLTYEFDEFCKFGWLFVSWTTNMSVFLLVTIAIQRYLKICRRKGPMMTLKWKKIIMVCALILSAVIAGPSMVTRGSIPFQIRNKNATGLICGTVNGTVSVIYDGILGVGISLCCALLVIPYCLIARKTFISLKKGDQSEVEMHTCSKDFDNQSTELSISTFVIEPKSVNNTALQGKEQQSSKITLDMENNSSKNNRNKLKKRPNKLRSTNRKIFSQITKTFMIITLIFIMCYLPKITITILETVTTNFWENQTDVGRLVLMFAHQGYILNNIANPFIYTLFDEKFKKICSAKVYLLENIALTFYY</sequence>
<evidence type="ECO:0000256" key="7">
    <source>
        <dbReference type="ARBA" id="ARBA00023170"/>
    </source>
</evidence>
<keyword evidence="7" id="KW-0675">Receptor</keyword>
<dbReference type="PANTHER" id="PTHR24230">
    <property type="entry name" value="G-PROTEIN COUPLED RECEPTOR"/>
    <property type="match status" value="1"/>
</dbReference>
<protein>
    <recommendedName>
        <fullName evidence="10">G-protein coupled receptors family 1 profile domain-containing protein</fullName>
    </recommendedName>
</protein>
<dbReference type="SUPFAM" id="SSF81321">
    <property type="entry name" value="Family A G protein-coupled receptor-like"/>
    <property type="match status" value="1"/>
</dbReference>
<name>A0A6J8DY86_MYTCO</name>
<proteinExistence type="predicted"/>
<keyword evidence="5" id="KW-0297">G-protein coupled receptor</keyword>
<dbReference type="Pfam" id="PF00001">
    <property type="entry name" value="7tm_1"/>
    <property type="match status" value="1"/>
</dbReference>
<evidence type="ECO:0000313" key="12">
    <source>
        <dbReference type="Proteomes" id="UP000507470"/>
    </source>
</evidence>
<evidence type="ECO:0000313" key="11">
    <source>
        <dbReference type="EMBL" id="CAC5413090.1"/>
    </source>
</evidence>
<dbReference type="PANTHER" id="PTHR24230:SF75">
    <property type="entry name" value="RELAXIN FAMILY PEPTIDE RECEPTOR 3"/>
    <property type="match status" value="1"/>
</dbReference>
<dbReference type="InterPro" id="IPR017452">
    <property type="entry name" value="GPCR_Rhodpsn_7TM"/>
</dbReference>
<feature type="transmembrane region" description="Helical" evidence="9">
    <location>
        <begin position="299"/>
        <end position="319"/>
    </location>
</feature>
<evidence type="ECO:0000256" key="3">
    <source>
        <dbReference type="ARBA" id="ARBA00022692"/>
    </source>
</evidence>
<organism evidence="11 12">
    <name type="scientific">Mytilus coruscus</name>
    <name type="common">Sea mussel</name>
    <dbReference type="NCBI Taxonomy" id="42192"/>
    <lineage>
        <taxon>Eukaryota</taxon>
        <taxon>Metazoa</taxon>
        <taxon>Spiralia</taxon>
        <taxon>Lophotrochozoa</taxon>
        <taxon>Mollusca</taxon>
        <taxon>Bivalvia</taxon>
        <taxon>Autobranchia</taxon>
        <taxon>Pteriomorphia</taxon>
        <taxon>Mytilida</taxon>
        <taxon>Mytiloidea</taxon>
        <taxon>Mytilidae</taxon>
        <taxon>Mytilinae</taxon>
        <taxon>Mytilus</taxon>
    </lineage>
</organism>
<dbReference type="GO" id="GO:0007218">
    <property type="term" value="P:neuropeptide signaling pathway"/>
    <property type="evidence" value="ECO:0007669"/>
    <property type="project" value="TreeGrafter"/>
</dbReference>
<dbReference type="Proteomes" id="UP000507470">
    <property type="component" value="Unassembled WGS sequence"/>
</dbReference>
<keyword evidence="6 9" id="KW-0472">Membrane</keyword>
<feature type="transmembrane region" description="Helical" evidence="9">
    <location>
        <begin position="20"/>
        <end position="41"/>
    </location>
</feature>
<evidence type="ECO:0000256" key="4">
    <source>
        <dbReference type="ARBA" id="ARBA00022989"/>
    </source>
</evidence>
<evidence type="ECO:0000256" key="1">
    <source>
        <dbReference type="ARBA" id="ARBA00004651"/>
    </source>
</evidence>
<keyword evidence="12" id="KW-1185">Reference proteome</keyword>
<evidence type="ECO:0000259" key="10">
    <source>
        <dbReference type="PROSITE" id="PS50262"/>
    </source>
</evidence>
<feature type="transmembrane region" description="Helical" evidence="9">
    <location>
        <begin position="90"/>
        <end position="111"/>
    </location>
</feature>
<dbReference type="OrthoDB" id="10017003at2759"/>
<feature type="transmembrane region" description="Helical" evidence="9">
    <location>
        <begin position="132"/>
        <end position="150"/>
    </location>
</feature>
<feature type="transmembrane region" description="Helical" evidence="9">
    <location>
        <begin position="182"/>
        <end position="202"/>
    </location>
</feature>
<evidence type="ECO:0000256" key="6">
    <source>
        <dbReference type="ARBA" id="ARBA00023136"/>
    </source>
</evidence>
<comment type="subcellular location">
    <subcellularLocation>
        <location evidence="1">Cell membrane</location>
        <topology evidence="1">Multi-pass membrane protein</topology>
    </subcellularLocation>
</comment>
<dbReference type="InterPro" id="IPR000276">
    <property type="entry name" value="GPCR_Rhodpsn"/>
</dbReference>
<evidence type="ECO:0000256" key="2">
    <source>
        <dbReference type="ARBA" id="ARBA00022475"/>
    </source>
</evidence>
<gene>
    <name evidence="11" type="ORF">MCOR_46029</name>
</gene>
<evidence type="ECO:0000256" key="9">
    <source>
        <dbReference type="SAM" id="Phobius"/>
    </source>
</evidence>
<dbReference type="EMBL" id="CACVKT020008119">
    <property type="protein sequence ID" value="CAC5413090.1"/>
    <property type="molecule type" value="Genomic_DNA"/>
</dbReference>
<accession>A0A6J8DY86</accession>
<feature type="domain" description="G-protein coupled receptors family 1 profile" evidence="10">
    <location>
        <begin position="32"/>
        <end position="356"/>
    </location>
</feature>